<name>A0A5C4NSN1_9BURK</name>
<evidence type="ECO:0000313" key="3">
    <source>
        <dbReference type="Proteomes" id="UP000305681"/>
    </source>
</evidence>
<sequence length="194" mass="21209">MLRSISTLLLLTVLAGKASAANIPDIVLEYAHAFAQTQAADKQAPTPPADYAQWFFQGLTHPSGGIVTQSAAMRDAYTNGQRYWRDHPSERANIMADYGYRAIERDGVWSRGFEKSVFQPSHADLDGDAGAWWFNSFGSVAWRDVGLVAPNSSHEQPRVHIVGYLSPKGHYGHLGAYEHEVLVTSGAAVQAADH</sequence>
<dbReference type="RefSeq" id="WP_139089111.1">
    <property type="nucleotide sequence ID" value="NZ_VDGE01000001.1"/>
</dbReference>
<protein>
    <submittedName>
        <fullName evidence="2">Uncharacterized protein</fullName>
    </submittedName>
</protein>
<dbReference type="EMBL" id="VDGE01000001">
    <property type="protein sequence ID" value="TNC77941.1"/>
    <property type="molecule type" value="Genomic_DNA"/>
</dbReference>
<organism evidence="2 3">
    <name type="scientific">Janthinobacterium lividum</name>
    <dbReference type="NCBI Taxonomy" id="29581"/>
    <lineage>
        <taxon>Bacteria</taxon>
        <taxon>Pseudomonadati</taxon>
        <taxon>Pseudomonadota</taxon>
        <taxon>Betaproteobacteria</taxon>
        <taxon>Burkholderiales</taxon>
        <taxon>Oxalobacteraceae</taxon>
        <taxon>Janthinobacterium</taxon>
    </lineage>
</organism>
<dbReference type="Proteomes" id="UP000305681">
    <property type="component" value="Unassembled WGS sequence"/>
</dbReference>
<feature type="chain" id="PRO_5022794600" evidence="1">
    <location>
        <begin position="21"/>
        <end position="194"/>
    </location>
</feature>
<reference evidence="2 3" key="1">
    <citation type="submission" date="2019-06" db="EMBL/GenBank/DDBJ databases">
        <title>Genome sequence of Janthinobacterium lividum UCD_MED1.</title>
        <authorList>
            <person name="De Leon M.E."/>
            <person name="Jospin G."/>
        </authorList>
    </citation>
    <scope>NUCLEOTIDE SEQUENCE [LARGE SCALE GENOMIC DNA]</scope>
    <source>
        <strain evidence="2 3">UCD_MED1</strain>
    </source>
</reference>
<keyword evidence="1" id="KW-0732">Signal</keyword>
<gene>
    <name evidence="2" type="ORF">FHI69_01180</name>
</gene>
<proteinExistence type="predicted"/>
<comment type="caution">
    <text evidence="2">The sequence shown here is derived from an EMBL/GenBank/DDBJ whole genome shotgun (WGS) entry which is preliminary data.</text>
</comment>
<evidence type="ECO:0000313" key="2">
    <source>
        <dbReference type="EMBL" id="TNC77941.1"/>
    </source>
</evidence>
<feature type="signal peptide" evidence="1">
    <location>
        <begin position="1"/>
        <end position="20"/>
    </location>
</feature>
<evidence type="ECO:0000256" key="1">
    <source>
        <dbReference type="SAM" id="SignalP"/>
    </source>
</evidence>
<accession>A0A5C4NSN1</accession>
<dbReference type="AlphaFoldDB" id="A0A5C4NSN1"/>